<dbReference type="KEGG" id="dpte:113798008"/>
<protein>
    <submittedName>
        <fullName evidence="3">Uncharacterized protein LOC113798008</fullName>
    </submittedName>
</protein>
<dbReference type="GeneID" id="113798008"/>
<dbReference type="OrthoDB" id="6509623at2759"/>
<reference evidence="3" key="1">
    <citation type="submission" date="2025-08" db="UniProtKB">
        <authorList>
            <consortium name="RefSeq"/>
        </authorList>
    </citation>
    <scope>IDENTIFICATION</scope>
    <source>
        <strain evidence="3">Airmid</strain>
    </source>
</reference>
<organism evidence="2 3">
    <name type="scientific">Dermatophagoides pteronyssinus</name>
    <name type="common">European house dust mite</name>
    <dbReference type="NCBI Taxonomy" id="6956"/>
    <lineage>
        <taxon>Eukaryota</taxon>
        <taxon>Metazoa</taxon>
        <taxon>Ecdysozoa</taxon>
        <taxon>Arthropoda</taxon>
        <taxon>Chelicerata</taxon>
        <taxon>Arachnida</taxon>
        <taxon>Acari</taxon>
        <taxon>Acariformes</taxon>
        <taxon>Sarcoptiformes</taxon>
        <taxon>Astigmata</taxon>
        <taxon>Psoroptidia</taxon>
        <taxon>Analgoidea</taxon>
        <taxon>Pyroglyphidae</taxon>
        <taxon>Dermatophagoidinae</taxon>
        <taxon>Dermatophagoides</taxon>
    </lineage>
</organism>
<feature type="chain" id="PRO_5028253478" evidence="1">
    <location>
        <begin position="23"/>
        <end position="126"/>
    </location>
</feature>
<dbReference type="InParanoid" id="A0A6P6YFK9"/>
<name>A0A6P6YFK9_DERPT</name>
<dbReference type="RefSeq" id="XP_027204288.1">
    <property type="nucleotide sequence ID" value="XM_027348487.1"/>
</dbReference>
<evidence type="ECO:0000313" key="2">
    <source>
        <dbReference type="Proteomes" id="UP000515146"/>
    </source>
</evidence>
<evidence type="ECO:0000256" key="1">
    <source>
        <dbReference type="SAM" id="SignalP"/>
    </source>
</evidence>
<dbReference type="AlphaFoldDB" id="A0A6P6YFK9"/>
<proteinExistence type="predicted"/>
<evidence type="ECO:0000313" key="3">
    <source>
        <dbReference type="RefSeq" id="XP_027204288.1"/>
    </source>
</evidence>
<keyword evidence="2" id="KW-1185">Reference proteome</keyword>
<accession>A0A6P6YFK9</accession>
<sequence>MFQKKLCLCFILILLKPYYCYVQGIIEHSTPSSDEMIFIHNHHDNMDAESYEDKILRARAYVNVLSMSSDDHHFNQESSLSSSSSSKYMYGPIEPFDHRNNDNHHHHNNVRFEWMYPFELYECNME</sequence>
<dbReference type="Proteomes" id="UP000515146">
    <property type="component" value="Unplaced"/>
</dbReference>
<feature type="signal peptide" evidence="1">
    <location>
        <begin position="1"/>
        <end position="22"/>
    </location>
</feature>
<gene>
    <name evidence="3" type="primary">LOC113798008</name>
</gene>
<keyword evidence="1" id="KW-0732">Signal</keyword>